<dbReference type="PROSITE" id="PS50970">
    <property type="entry name" value="HCY"/>
    <property type="match status" value="1"/>
</dbReference>
<feature type="domain" description="Hcy-binding" evidence="4">
    <location>
        <begin position="4"/>
        <end position="311"/>
    </location>
</feature>
<evidence type="ECO:0000259" key="4">
    <source>
        <dbReference type="PROSITE" id="PS50970"/>
    </source>
</evidence>
<dbReference type="RefSeq" id="WP_224313053.1">
    <property type="nucleotide sequence ID" value="NZ_JAIRBM010000006.1"/>
</dbReference>
<dbReference type="InterPro" id="IPR036589">
    <property type="entry name" value="HCY_dom_sf"/>
</dbReference>
<reference evidence="5 6" key="1">
    <citation type="submission" date="2021-09" db="EMBL/GenBank/DDBJ databases">
        <title>The complete genome sequence of a new microorganism.</title>
        <authorList>
            <person name="Zi Z."/>
        </authorList>
    </citation>
    <scope>NUCLEOTIDE SEQUENCE [LARGE SCALE GENOMIC DNA]</scope>
    <source>
        <strain evidence="5 6">WGZ8</strain>
    </source>
</reference>
<evidence type="ECO:0000256" key="2">
    <source>
        <dbReference type="ARBA" id="ARBA00022679"/>
    </source>
</evidence>
<comment type="caution">
    <text evidence="5">The sequence shown here is derived from an EMBL/GenBank/DDBJ whole genome shotgun (WGS) entry which is preliminary data.</text>
</comment>
<proteinExistence type="predicted"/>
<dbReference type="Gene3D" id="3.20.20.330">
    <property type="entry name" value="Homocysteine-binding-like domain"/>
    <property type="match status" value="1"/>
</dbReference>
<dbReference type="Pfam" id="PF02574">
    <property type="entry name" value="S-methyl_trans"/>
    <property type="match status" value="1"/>
</dbReference>
<keyword evidence="2 3" id="KW-0808">Transferase</keyword>
<accession>A0ABS7VMJ0</accession>
<keyword evidence="3" id="KW-0862">Zinc</keyword>
<feature type="binding site" evidence="3">
    <location>
        <position position="227"/>
    </location>
    <ligand>
        <name>Zn(2+)</name>
        <dbReference type="ChEBI" id="CHEBI:29105"/>
    </ligand>
</feature>
<feature type="binding site" evidence="3">
    <location>
        <position position="296"/>
    </location>
    <ligand>
        <name>Zn(2+)</name>
        <dbReference type="ChEBI" id="CHEBI:29105"/>
    </ligand>
</feature>
<dbReference type="EMBL" id="JAIRBM010000006">
    <property type="protein sequence ID" value="MBZ6076745.1"/>
    <property type="molecule type" value="Genomic_DNA"/>
</dbReference>
<keyword evidence="6" id="KW-1185">Reference proteome</keyword>
<keyword evidence="3" id="KW-0479">Metal-binding</keyword>
<evidence type="ECO:0000313" key="5">
    <source>
        <dbReference type="EMBL" id="MBZ6076745.1"/>
    </source>
</evidence>
<gene>
    <name evidence="5" type="ORF">K9B37_10705</name>
</gene>
<dbReference type="Proteomes" id="UP000704176">
    <property type="component" value="Unassembled WGS sequence"/>
</dbReference>
<evidence type="ECO:0000256" key="3">
    <source>
        <dbReference type="PROSITE-ProRule" id="PRU00333"/>
    </source>
</evidence>
<feature type="binding site" evidence="3">
    <location>
        <position position="297"/>
    </location>
    <ligand>
        <name>Zn(2+)</name>
        <dbReference type="ChEBI" id="CHEBI:29105"/>
    </ligand>
</feature>
<protein>
    <submittedName>
        <fullName evidence="5">Homocysteine S-methyltransferase family protein</fullName>
    </submittedName>
</protein>
<name>A0ABS7VMJ0_9HYPH</name>
<keyword evidence="1 3" id="KW-0489">Methyltransferase</keyword>
<evidence type="ECO:0000256" key="1">
    <source>
        <dbReference type="ARBA" id="ARBA00022603"/>
    </source>
</evidence>
<dbReference type="PANTHER" id="PTHR11103">
    <property type="entry name" value="SLR1189 PROTEIN"/>
    <property type="match status" value="1"/>
</dbReference>
<sequence length="313" mass="34752">MSADAPFLLQYDASVFLTDGGLETTLVFIEGIPLPCFAAFPLLLDRTGRETWERYFAPYLHTAAERGIGFVLDTPTWRANPDWGEKLGYRAEAIADINRRAVAFTKSLRKRRARDKAPILINGVIGPRGDGYRPDILMSADEAERYHSTQIDAFHTVGPDMVSAITMNYVEEAIGIARAAQRRGLPVAISFTVETDGRLASGETLRSAIERTDRETRASPVYYMINCAHPTHFEHVLTTDGPWIERIRGVRANASSKSHAELDEAEELDAGNPTELAQQYRSLRHRLRHLSVLGGCCGTTHRHITAICDACLA</sequence>
<comment type="cofactor">
    <cofactor evidence="3">
        <name>Zn(2+)</name>
        <dbReference type="ChEBI" id="CHEBI:29105"/>
    </cofactor>
</comment>
<dbReference type="InterPro" id="IPR003726">
    <property type="entry name" value="HCY_dom"/>
</dbReference>
<dbReference type="SUPFAM" id="SSF82282">
    <property type="entry name" value="Homocysteine S-methyltransferase"/>
    <property type="match status" value="1"/>
</dbReference>
<dbReference type="PANTHER" id="PTHR11103:SF18">
    <property type="entry name" value="SLR1189 PROTEIN"/>
    <property type="match status" value="1"/>
</dbReference>
<evidence type="ECO:0000313" key="6">
    <source>
        <dbReference type="Proteomes" id="UP000704176"/>
    </source>
</evidence>
<organism evidence="5 6">
    <name type="scientific">Microvirga puerhi</name>
    <dbReference type="NCBI Taxonomy" id="2876078"/>
    <lineage>
        <taxon>Bacteria</taxon>
        <taxon>Pseudomonadati</taxon>
        <taxon>Pseudomonadota</taxon>
        <taxon>Alphaproteobacteria</taxon>
        <taxon>Hyphomicrobiales</taxon>
        <taxon>Methylobacteriaceae</taxon>
        <taxon>Microvirga</taxon>
    </lineage>
</organism>